<dbReference type="InterPro" id="IPR050317">
    <property type="entry name" value="Plant_Fungal_Acyltransferase"/>
</dbReference>
<keyword evidence="4" id="KW-1185">Reference proteome</keyword>
<reference evidence="2" key="2">
    <citation type="journal article" date="2019" name="Curr. Biol.">
        <title>Chromatin organization in early land plants reveals an ancestral association between H3K27me3, transposons, and constitutive heterochromatin.</title>
        <authorList>
            <person name="Montgomery S.A."/>
            <person name="Tanizawa Y."/>
            <person name="Galik B."/>
            <person name="Wang N."/>
            <person name="Ito T."/>
            <person name="Mochizuki T."/>
            <person name="Akimcheva S."/>
            <person name="Bowman J."/>
            <person name="Cognat V."/>
            <person name="Drouard L."/>
            <person name="Ekker H."/>
            <person name="Houng S."/>
            <person name="Kohchi T."/>
            <person name="Lin S."/>
            <person name="Liu L.D."/>
            <person name="Nakamura Y."/>
            <person name="Valeeva L.R."/>
            <person name="Shakirov E.V."/>
            <person name="Shippen D.E."/>
            <person name="Wei W."/>
            <person name="Yagura M."/>
            <person name="Yamaoka S."/>
            <person name="Yamato K.T."/>
            <person name="Liu C."/>
            <person name="Berger F."/>
        </authorList>
    </citation>
    <scope>NUCLEOTIDE SEQUENCE [LARGE SCALE GENOMIC DNA]</scope>
    <source>
        <strain evidence="2">Tak-1</strain>
    </source>
</reference>
<proteinExistence type="inferred from homology"/>
<gene>
    <name evidence="3" type="ORF">AXG93_2782s1160</name>
    <name evidence="2" type="ORF">Mp_1g22600</name>
</gene>
<dbReference type="InterPro" id="IPR023213">
    <property type="entry name" value="CAT-like_dom_sf"/>
</dbReference>
<evidence type="ECO:0000313" key="5">
    <source>
        <dbReference type="Proteomes" id="UP001162541"/>
    </source>
</evidence>
<evidence type="ECO:0000313" key="4">
    <source>
        <dbReference type="Proteomes" id="UP000077202"/>
    </source>
</evidence>
<comment type="similarity">
    <text evidence="1">Belongs to the plant acyltransferase family.</text>
</comment>
<dbReference type="Gene3D" id="3.30.559.10">
    <property type="entry name" value="Chloramphenicol acetyltransferase-like domain"/>
    <property type="match status" value="2"/>
</dbReference>
<dbReference type="PANTHER" id="PTHR31642">
    <property type="entry name" value="TRICHOTHECENE 3-O-ACETYLTRANSFERASE"/>
    <property type="match status" value="1"/>
</dbReference>
<reference evidence="5" key="3">
    <citation type="journal article" date="2020" name="Curr. Biol.">
        <title>Chromatin organization in early land plants reveals an ancestral association between H3K27me3, transposons, and constitutive heterochromatin.</title>
        <authorList>
            <person name="Montgomery S.A."/>
            <person name="Tanizawa Y."/>
            <person name="Galik B."/>
            <person name="Wang N."/>
            <person name="Ito T."/>
            <person name="Mochizuki T."/>
            <person name="Akimcheva S."/>
            <person name="Bowman J.L."/>
            <person name="Cognat V."/>
            <person name="Marechal-Drouard L."/>
            <person name="Ekker H."/>
            <person name="Hong S.F."/>
            <person name="Kohchi T."/>
            <person name="Lin S.S."/>
            <person name="Liu L.D."/>
            <person name="Nakamura Y."/>
            <person name="Valeeva L.R."/>
            <person name="Shakirov E.V."/>
            <person name="Shippen D.E."/>
            <person name="Wei W.L."/>
            <person name="Yagura M."/>
            <person name="Yamaoka S."/>
            <person name="Yamato K.T."/>
            <person name="Liu C."/>
            <person name="Berger F."/>
        </authorList>
    </citation>
    <scope>NUCLEOTIDE SEQUENCE [LARGE SCALE GENOMIC DNA]</scope>
    <source>
        <strain evidence="5">Tak-1</strain>
    </source>
</reference>
<organism evidence="3 4">
    <name type="scientific">Marchantia polymorpha subsp. ruderalis</name>
    <dbReference type="NCBI Taxonomy" id="1480154"/>
    <lineage>
        <taxon>Eukaryota</taxon>
        <taxon>Viridiplantae</taxon>
        <taxon>Streptophyta</taxon>
        <taxon>Embryophyta</taxon>
        <taxon>Marchantiophyta</taxon>
        <taxon>Marchantiopsida</taxon>
        <taxon>Marchantiidae</taxon>
        <taxon>Marchantiales</taxon>
        <taxon>Marchantiaceae</taxon>
        <taxon>Marchantia</taxon>
    </lineage>
</organism>
<dbReference type="EMBL" id="AP019866">
    <property type="protein sequence ID" value="BBM99634.1"/>
    <property type="molecule type" value="Genomic_DNA"/>
</dbReference>
<dbReference type="PANTHER" id="PTHR31642:SF160">
    <property type="entry name" value="HXXXD-TYPE ACYL-TRANSFERASE FAMILY PROTEIN"/>
    <property type="match status" value="1"/>
</dbReference>
<protein>
    <submittedName>
        <fullName evidence="3">Uncharacterized protein</fullName>
    </submittedName>
</protein>
<name>A0A176WTD0_MARPO</name>
<dbReference type="EMBL" id="LVLJ01000161">
    <property type="protein sequence ID" value="OAE35532.1"/>
    <property type="molecule type" value="Genomic_DNA"/>
</dbReference>
<accession>A0A176WTD0</accession>
<evidence type="ECO:0000256" key="1">
    <source>
        <dbReference type="ARBA" id="ARBA00009861"/>
    </source>
</evidence>
<evidence type="ECO:0000313" key="2">
    <source>
        <dbReference type="EMBL" id="BBM99634.1"/>
    </source>
</evidence>
<dbReference type="Proteomes" id="UP001162541">
    <property type="component" value="Chromosome 1"/>
</dbReference>
<reference evidence="3 4" key="1">
    <citation type="submission" date="2016-03" db="EMBL/GenBank/DDBJ databases">
        <title>Mechanisms controlling the formation of the plant cell surface in tip-growing cells are functionally conserved among land plants.</title>
        <authorList>
            <person name="Honkanen S."/>
            <person name="Jones V.A."/>
            <person name="Morieri G."/>
            <person name="Champion C."/>
            <person name="Hetherington A.J."/>
            <person name="Kelly S."/>
            <person name="Saint-Marcoux D."/>
            <person name="Proust H."/>
            <person name="Prescott H."/>
            <person name="Dolan L."/>
        </authorList>
    </citation>
    <scope>NUCLEOTIDE SEQUENCE [LARGE SCALE GENOMIC DNA]</scope>
    <source>
        <strain evidence="4">cv. Tak-1 and cv. Tak-2</strain>
        <tissue evidence="3">Whole gametophyte</tissue>
    </source>
</reference>
<dbReference type="Proteomes" id="UP000077202">
    <property type="component" value="Unassembled WGS sequence"/>
</dbReference>
<dbReference type="GO" id="GO:0016747">
    <property type="term" value="F:acyltransferase activity, transferring groups other than amino-acyl groups"/>
    <property type="evidence" value="ECO:0007669"/>
    <property type="project" value="TreeGrafter"/>
</dbReference>
<dbReference type="Pfam" id="PF02458">
    <property type="entry name" value="Transferase"/>
    <property type="match status" value="1"/>
</dbReference>
<sequence>MAPLHRRLWQCSSLLRETAGCSRLESSLDVLQKAPRDHSSTSSSSRVSGFNFLSSFRMLPSRDSRAHVPHCVTAFDCQGFKELAWPFLRQSSEKWLSIHHHPREQAVMIMRASGLTHLRPRPDVHVNQQAQPPGAAPPTSITSIQTTCTMANGTEVPAHTYTIPAEAEADDGDAMKPRILAVQKVKPAMSGLDEYLPLSNLDRLLSSMYPQTFFVFESTRWRSVENVVSALKRTLADVLVHYYPFAGEMKDPEWGVYKIHCNGAGADFTEAFVDACIKDLDFVFPSPSFAYNFLPTPNVAAHVLCPLSIKVTRFRCGGLLLGFSFHHQVADFQSYLMFLQAWTQAMRGQAVTALPEHGRGLLRARPRERPCRNHELEYRVQQRDEERMPRPTTPRGAGPVVSKCFHLSSGTIEALKRMATGDGRFGPFSATVCATAFFWRLIMRANGYRAEQVAKMACSIDGRKRMLEPRLPDNFFGNVIGLSVSAAPVWRLETEPLSFAARLIHDNIQRAMSSDHFRSLIDWVEAQKPLPVNPNFNIFSDPVMICSSLINAPLYDLDFGLGRRPDFVGYGAMPDGVHNVLWLQPSPFGRGNILAQVHLHADALSRLERDSEFDLVASSDCLHSLAALGPSRGARCARA</sequence>
<dbReference type="AlphaFoldDB" id="A0A176WTD0"/>
<evidence type="ECO:0000313" key="3">
    <source>
        <dbReference type="EMBL" id="OAE35532.1"/>
    </source>
</evidence>